<accession>A0A9N9T368</accession>
<dbReference type="AlphaFoldDB" id="A0A9N9T368"/>
<dbReference type="EMBL" id="OU898282">
    <property type="protein sequence ID" value="CAG9837621.1"/>
    <property type="molecule type" value="Genomic_DNA"/>
</dbReference>
<dbReference type="InterPro" id="IPR015897">
    <property type="entry name" value="CHK_kinase-like"/>
</dbReference>
<keyword evidence="1" id="KW-0812">Transmembrane</keyword>
<protein>
    <recommendedName>
        <fullName evidence="2">CHK kinase-like domain-containing protein</fullName>
    </recommendedName>
</protein>
<dbReference type="PANTHER" id="PTHR11012:SF30">
    <property type="entry name" value="PROTEIN KINASE-LIKE DOMAIN-CONTAINING"/>
    <property type="match status" value="1"/>
</dbReference>
<keyword evidence="4" id="KW-1185">Reference proteome</keyword>
<dbReference type="Gene3D" id="3.90.1200.10">
    <property type="match status" value="1"/>
</dbReference>
<evidence type="ECO:0000313" key="3">
    <source>
        <dbReference type="EMBL" id="CAG9837621.1"/>
    </source>
</evidence>
<sequence>MFYWIVLWFVFILKIFFQPTFIFLRICKLIIMKVSEVVKSSRRLISTCGEYNGYLFKQNTRSMLEKVAQDEGFVDKEITCYGQVGKGQGVTGDLFFTNIYALNSNKRLELLVKQATTTKKVRDYFPVDLFYKNEVNFYDLVWREFEKQQQRRLGRLIFDNVPKCYDYNVKPGEECIILQNLGSKGYRNINKREHVPNDIFEHIIKKYAQFHGLSYVLKKSDPRKYDELSHKFVPYWEQAQKIVPLRVSIKDVFFKCLQYLKDSSNQDLKNKMNEYSTTGLDVFIQSNTYKGKNGVFLHGDCWSNNMLFKFTETGELEDLKFIDFQTCKVGSAVYDLSYCIYSGGSKDVLDNLDYYLKLYHKNLTETCTLMGCEDFISLEELNQEWKDYCKFGWIMAMVILRAKLVNDDAKLDLYLMLTELEKRESVAHLEDSDEDEIERRTLVILEHMHKNGFI</sequence>
<dbReference type="SUPFAM" id="SSF56112">
    <property type="entry name" value="Protein kinase-like (PK-like)"/>
    <property type="match status" value="1"/>
</dbReference>
<keyword evidence="1" id="KW-0472">Membrane</keyword>
<dbReference type="Pfam" id="PF02958">
    <property type="entry name" value="EcKL"/>
    <property type="match status" value="1"/>
</dbReference>
<name>A0A9N9T368_DIABA</name>
<evidence type="ECO:0000313" key="4">
    <source>
        <dbReference type="Proteomes" id="UP001153709"/>
    </source>
</evidence>
<organism evidence="3 4">
    <name type="scientific">Diabrotica balteata</name>
    <name type="common">Banded cucumber beetle</name>
    <dbReference type="NCBI Taxonomy" id="107213"/>
    <lineage>
        <taxon>Eukaryota</taxon>
        <taxon>Metazoa</taxon>
        <taxon>Ecdysozoa</taxon>
        <taxon>Arthropoda</taxon>
        <taxon>Hexapoda</taxon>
        <taxon>Insecta</taxon>
        <taxon>Pterygota</taxon>
        <taxon>Neoptera</taxon>
        <taxon>Endopterygota</taxon>
        <taxon>Coleoptera</taxon>
        <taxon>Polyphaga</taxon>
        <taxon>Cucujiformia</taxon>
        <taxon>Chrysomeloidea</taxon>
        <taxon>Chrysomelidae</taxon>
        <taxon>Galerucinae</taxon>
        <taxon>Diabroticina</taxon>
        <taxon>Diabroticites</taxon>
        <taxon>Diabrotica</taxon>
    </lineage>
</organism>
<feature type="transmembrane region" description="Helical" evidence="1">
    <location>
        <begin position="6"/>
        <end position="24"/>
    </location>
</feature>
<feature type="domain" description="CHK kinase-like" evidence="2">
    <location>
        <begin position="176"/>
        <end position="369"/>
    </location>
</feature>
<evidence type="ECO:0000259" key="2">
    <source>
        <dbReference type="SMART" id="SM00587"/>
    </source>
</evidence>
<evidence type="ECO:0000256" key="1">
    <source>
        <dbReference type="SAM" id="Phobius"/>
    </source>
</evidence>
<keyword evidence="1" id="KW-1133">Transmembrane helix</keyword>
<dbReference type="InterPro" id="IPR011009">
    <property type="entry name" value="Kinase-like_dom_sf"/>
</dbReference>
<dbReference type="PANTHER" id="PTHR11012">
    <property type="entry name" value="PROTEIN KINASE-LIKE DOMAIN-CONTAINING"/>
    <property type="match status" value="1"/>
</dbReference>
<dbReference type="SMART" id="SM00587">
    <property type="entry name" value="CHK"/>
    <property type="match status" value="1"/>
</dbReference>
<gene>
    <name evidence="3" type="ORF">DIABBA_LOCUS10589</name>
</gene>
<reference evidence="3" key="1">
    <citation type="submission" date="2022-01" db="EMBL/GenBank/DDBJ databases">
        <authorList>
            <person name="King R."/>
        </authorList>
    </citation>
    <scope>NUCLEOTIDE SEQUENCE</scope>
</reference>
<dbReference type="OrthoDB" id="8250698at2759"/>
<dbReference type="Proteomes" id="UP001153709">
    <property type="component" value="Chromosome 7"/>
</dbReference>
<proteinExistence type="predicted"/>
<dbReference type="InterPro" id="IPR004119">
    <property type="entry name" value="EcKL"/>
</dbReference>